<keyword evidence="12" id="KW-1185">Reference proteome</keyword>
<dbReference type="GO" id="GO:0000155">
    <property type="term" value="F:phosphorelay sensor kinase activity"/>
    <property type="evidence" value="ECO:0007669"/>
    <property type="project" value="InterPro"/>
</dbReference>
<dbReference type="InterPro" id="IPR004358">
    <property type="entry name" value="Sig_transdc_His_kin-like_C"/>
</dbReference>
<keyword evidence="3" id="KW-0597">Phosphoprotein</keyword>
<dbReference type="SUPFAM" id="SSF63829">
    <property type="entry name" value="Calcium-dependent phosphotriesterase"/>
    <property type="match status" value="3"/>
</dbReference>
<dbReference type="AlphaFoldDB" id="A0A9W6DBR4"/>
<accession>A0A9W6DBR4</accession>
<dbReference type="InterPro" id="IPR003594">
    <property type="entry name" value="HATPase_dom"/>
</dbReference>
<dbReference type="InterPro" id="IPR015943">
    <property type="entry name" value="WD40/YVTN_repeat-like_dom_sf"/>
</dbReference>
<dbReference type="SUPFAM" id="SSF55874">
    <property type="entry name" value="ATPase domain of HSP90 chaperone/DNA topoisomerase II/histidine kinase"/>
    <property type="match status" value="1"/>
</dbReference>
<dbReference type="Pfam" id="PF07494">
    <property type="entry name" value="Reg_prop"/>
    <property type="match status" value="11"/>
</dbReference>
<dbReference type="InterPro" id="IPR011110">
    <property type="entry name" value="Reg_prop"/>
</dbReference>
<keyword evidence="9" id="KW-0472">Membrane</keyword>
<dbReference type="InterPro" id="IPR005467">
    <property type="entry name" value="His_kinase_dom"/>
</dbReference>
<dbReference type="PANTHER" id="PTHR43547">
    <property type="entry name" value="TWO-COMPONENT HISTIDINE KINASE"/>
    <property type="match status" value="1"/>
</dbReference>
<keyword evidence="8" id="KW-0902">Two-component regulatory system</keyword>
<evidence type="ECO:0000259" key="10">
    <source>
        <dbReference type="PROSITE" id="PS50109"/>
    </source>
</evidence>
<evidence type="ECO:0000256" key="4">
    <source>
        <dbReference type="ARBA" id="ARBA00022679"/>
    </source>
</evidence>
<dbReference type="SMART" id="SM00388">
    <property type="entry name" value="HisKA"/>
    <property type="match status" value="1"/>
</dbReference>
<evidence type="ECO:0000256" key="9">
    <source>
        <dbReference type="SAM" id="Phobius"/>
    </source>
</evidence>
<dbReference type="GO" id="GO:0005524">
    <property type="term" value="F:ATP binding"/>
    <property type="evidence" value="ECO:0007669"/>
    <property type="project" value="UniProtKB-KW"/>
</dbReference>
<dbReference type="Gene3D" id="2.60.40.10">
    <property type="entry name" value="Immunoglobulins"/>
    <property type="match status" value="1"/>
</dbReference>
<proteinExistence type="predicted"/>
<dbReference type="FunFam" id="3.30.565.10:FF:000037">
    <property type="entry name" value="Hybrid sensor histidine kinase/response regulator"/>
    <property type="match status" value="1"/>
</dbReference>
<organism evidence="11 12">
    <name type="scientific">Clostridium folliculivorans</name>
    <dbReference type="NCBI Taxonomy" id="2886038"/>
    <lineage>
        <taxon>Bacteria</taxon>
        <taxon>Bacillati</taxon>
        <taxon>Bacillota</taxon>
        <taxon>Clostridia</taxon>
        <taxon>Eubacteriales</taxon>
        <taxon>Clostridiaceae</taxon>
        <taxon>Clostridium</taxon>
    </lineage>
</organism>
<keyword evidence="5" id="KW-0547">Nucleotide-binding</keyword>
<comment type="caution">
    <text evidence="11">The sequence shown here is derived from an EMBL/GenBank/DDBJ whole genome shotgun (WGS) entry which is preliminary data.</text>
</comment>
<dbReference type="InterPro" id="IPR011123">
    <property type="entry name" value="Y_Y_Y"/>
</dbReference>
<dbReference type="PROSITE" id="PS50109">
    <property type="entry name" value="HIS_KIN"/>
    <property type="match status" value="1"/>
</dbReference>
<dbReference type="Pfam" id="PF07495">
    <property type="entry name" value="Y_Y_Y"/>
    <property type="match status" value="1"/>
</dbReference>
<dbReference type="PRINTS" id="PR00344">
    <property type="entry name" value="BCTRLSENSOR"/>
</dbReference>
<dbReference type="Pfam" id="PF00512">
    <property type="entry name" value="HisKA"/>
    <property type="match status" value="1"/>
</dbReference>
<dbReference type="SUPFAM" id="SSF47384">
    <property type="entry name" value="Homodimeric domain of signal transducing histidine kinase"/>
    <property type="match status" value="1"/>
</dbReference>
<dbReference type="EC" id="2.7.13.3" evidence="2"/>
<keyword evidence="9" id="KW-1133">Transmembrane helix</keyword>
<dbReference type="InterPro" id="IPR036097">
    <property type="entry name" value="HisK_dim/P_sf"/>
</dbReference>
<evidence type="ECO:0000256" key="8">
    <source>
        <dbReference type="ARBA" id="ARBA00023012"/>
    </source>
</evidence>
<dbReference type="CDD" id="cd00082">
    <property type="entry name" value="HisKA"/>
    <property type="match status" value="1"/>
</dbReference>
<keyword evidence="9" id="KW-0812">Transmembrane</keyword>
<gene>
    <name evidence="11" type="ORF">CFOLD11_35420</name>
</gene>
<dbReference type="Gene3D" id="3.30.565.10">
    <property type="entry name" value="Histidine kinase-like ATPase, C-terminal domain"/>
    <property type="match status" value="1"/>
</dbReference>
<keyword evidence="7" id="KW-0067">ATP-binding</keyword>
<reference evidence="11" key="1">
    <citation type="journal article" date="2023" name="Int. J. Syst. Evol. Microbiol.">
        <title>&lt;i&gt;Clostridium folliculivorans&lt;/i&gt; sp. nov., isolated from soil samples of an organic paddy in Japan.</title>
        <authorList>
            <person name="Tazawa J."/>
            <person name="Kobayashi H."/>
            <person name="Tanizawa Y."/>
            <person name="Uchino A."/>
            <person name="Tanaka F."/>
            <person name="Urashima Y."/>
            <person name="Miura S."/>
            <person name="Sakamoto M."/>
            <person name="Ohkuma M."/>
            <person name="Tohno M."/>
        </authorList>
    </citation>
    <scope>NUCLEOTIDE SEQUENCE</scope>
    <source>
        <strain evidence="11">D1-1</strain>
    </source>
</reference>
<dbReference type="EMBL" id="BQXY01000006">
    <property type="protein sequence ID" value="GKU26715.1"/>
    <property type="molecule type" value="Genomic_DNA"/>
</dbReference>
<protein>
    <recommendedName>
        <fullName evidence="2">histidine kinase</fullName>
        <ecNumber evidence="2">2.7.13.3</ecNumber>
    </recommendedName>
</protein>
<dbReference type="InterPro" id="IPR003661">
    <property type="entry name" value="HisK_dim/P_dom"/>
</dbReference>
<dbReference type="InterPro" id="IPR036890">
    <property type="entry name" value="HATPase_C_sf"/>
</dbReference>
<feature type="domain" description="Histidine kinase" evidence="10">
    <location>
        <begin position="872"/>
        <end position="1094"/>
    </location>
</feature>
<evidence type="ECO:0000256" key="1">
    <source>
        <dbReference type="ARBA" id="ARBA00000085"/>
    </source>
</evidence>
<name>A0A9W6DBR4_9CLOT</name>
<dbReference type="Pfam" id="PF02518">
    <property type="entry name" value="HATPase_c"/>
    <property type="match status" value="1"/>
</dbReference>
<dbReference type="InterPro" id="IPR013783">
    <property type="entry name" value="Ig-like_fold"/>
</dbReference>
<dbReference type="RefSeq" id="WP_261853600.1">
    <property type="nucleotide sequence ID" value="NZ_BQXY01000006.1"/>
</dbReference>
<dbReference type="Proteomes" id="UP001057868">
    <property type="component" value="Unassembled WGS sequence"/>
</dbReference>
<dbReference type="Gene3D" id="1.10.287.130">
    <property type="match status" value="1"/>
</dbReference>
<keyword evidence="4" id="KW-0808">Transferase</keyword>
<evidence type="ECO:0000256" key="3">
    <source>
        <dbReference type="ARBA" id="ARBA00022553"/>
    </source>
</evidence>
<evidence type="ECO:0000256" key="7">
    <source>
        <dbReference type="ARBA" id="ARBA00022840"/>
    </source>
</evidence>
<evidence type="ECO:0000256" key="6">
    <source>
        <dbReference type="ARBA" id="ARBA00022777"/>
    </source>
</evidence>
<evidence type="ECO:0000313" key="11">
    <source>
        <dbReference type="EMBL" id="GKU26715.1"/>
    </source>
</evidence>
<feature type="transmembrane region" description="Helical" evidence="9">
    <location>
        <begin position="810"/>
        <end position="831"/>
    </location>
</feature>
<comment type="catalytic activity">
    <reaction evidence="1">
        <text>ATP + protein L-histidine = ADP + protein N-phospho-L-histidine.</text>
        <dbReference type="EC" id="2.7.13.3"/>
    </reaction>
</comment>
<evidence type="ECO:0000313" key="12">
    <source>
        <dbReference type="Proteomes" id="UP001057868"/>
    </source>
</evidence>
<keyword evidence="6" id="KW-0418">Kinase</keyword>
<sequence length="1095" mass="124601">MIKDAEDNLTAFVGGVYISKGIIKKLINFIIMFILCVSMDITKASAIESDTKFKRVETENGLSQTSAQVIIQDSKGYMWIGTSDGANRYDGHQYKTYKYELDTKNSLTSNNVDDIVEDNNGFIWLATSKGLNKLDPSKEKITRYTSDEKDVNTLSSSNVWALLKDRDGNIWAGTTAGLDIYNKTTDSFYRYSNNPKDDNSLSNNFITCLFQDLDGLIWIGTKNGLNSYDPSKKQFTRYFSNENADGTNDNNYITKICEDSSGNIWAGTYDSGIRKYNKYKNTYVEYRNKSDDKSSIPSNSIQALYKDSLGNLWIGTNNGLSKYDSVANRFVNYKNKYYDPKSLVNDDVVSIYQDKSGLIWVGTNKGISTFQPYVNFKNYSMNPAEKNGLSDDMISGAYEDNEGILWVGTNSGTLNRVDRSTGEVKYYKNESNSRITSLTGDSEGHIWLSTDNGLYDFNRNTKEFKLYTTSVKKDKTETTSIADKNVKFTYEDKSGVLWVCTRDGLDSLDISSGQFTHYKDLFKQNGVTDSFISYIYEDREGIMWVGCGLDGGLIRFDRKSNKIKIYRNDSNDKNSLTSNSVKSIAEDSLGNIWIATNHGLNRLNKEKEQFERYTEKDGLVNNYLYGVLIDEYNNPWVSTNGGISKFDVNKNTFVNYDESDGLQGNEFNEYSFYKSFSGEMFFGGINGLNSFYPSEIIQTGYAPTTSIQKLKVFNKDINIENEIQLKYNENYFTFDFFVTDYKNTNKNEYAYMLEGVDKDWVYSSNRNIASYTNINSGTYVFKVKGKNSSGVWSKPASIKIIITKPPWKSIYAYLVYILIFVAVVYFVWNYVNILENLVKQRTSELKSKLEENEQLYAKLIDNEKFKNNYFVNLSHELRTPLNVILSAVQLVNNYDEEQNRISKPKLKSYMDIVDRNSNRLLKVINDLIDSSKIEAGQYKLRFIEADIVNVVEETALSMKDYIESNGLELIIDPDIEEKKIECAPTEIERCVINLLSNAVKFTNKGGSITVLINDLGEYVRVTVKDTGIGISQENQGMIFQRFSQVDNNSMTNKMGSGIGLTLVKNLIDLHNGTIEVRSKLNEGSEFIMTLPTKVL</sequence>
<dbReference type="Gene3D" id="2.130.10.10">
    <property type="entry name" value="YVTN repeat-like/Quinoprotein amine dehydrogenase"/>
    <property type="match status" value="3"/>
</dbReference>
<dbReference type="SMART" id="SM00387">
    <property type="entry name" value="HATPase_c"/>
    <property type="match status" value="1"/>
</dbReference>
<evidence type="ECO:0000256" key="5">
    <source>
        <dbReference type="ARBA" id="ARBA00022741"/>
    </source>
</evidence>
<dbReference type="PANTHER" id="PTHR43547:SF2">
    <property type="entry name" value="HYBRID SIGNAL TRANSDUCTION HISTIDINE KINASE C"/>
    <property type="match status" value="1"/>
</dbReference>
<evidence type="ECO:0000256" key="2">
    <source>
        <dbReference type="ARBA" id="ARBA00012438"/>
    </source>
</evidence>